<dbReference type="AlphaFoldDB" id="A0A9X9N7H5"/>
<name>A0A9X9N7H5_NEISU</name>
<feature type="chain" id="PRO_5040781801" description="Secreted protein" evidence="1">
    <location>
        <begin position="32"/>
        <end position="122"/>
    </location>
</feature>
<sequence length="122" mass="14197">MPLFYIRKIFLYDEKTASFLCLMLMTIAVQAAPSDSERIAALERQVAELTAQVNLLLSERLDERSARRNNEVHVCALSAFTDTFRTENINRGRARLDVIQQCRRQHAEMFCKEEAVHCQTYR</sequence>
<dbReference type="Proteomes" id="UP001057336">
    <property type="component" value="Chromosome"/>
</dbReference>
<evidence type="ECO:0008006" key="4">
    <source>
        <dbReference type="Google" id="ProtNLM"/>
    </source>
</evidence>
<evidence type="ECO:0000313" key="2">
    <source>
        <dbReference type="EMBL" id="UTG76251.1"/>
    </source>
</evidence>
<gene>
    <name evidence="2" type="ORF">KCG53_05615</name>
</gene>
<feature type="signal peptide" evidence="1">
    <location>
        <begin position="1"/>
        <end position="31"/>
    </location>
</feature>
<reference evidence="2" key="1">
    <citation type="submission" date="2021-04" db="EMBL/GenBank/DDBJ databases">
        <title>Characterizing Neisseria spp. as novel respiratory pathobionts in bronchiectasis.</title>
        <authorList>
            <person name="Li L."/>
            <person name="Mac Aogain M."/>
            <person name="Xu T."/>
            <person name="Jaggi T.K."/>
            <person name="Chan L.Y."/>
            <person name="Keir H.R."/>
            <person name="Dicker A.J."/>
            <person name="Qu J."/>
            <person name="Liu Y."/>
            <person name="Chen H.S."/>
            <person name="Koh M.S."/>
            <person name="Ong T.H."/>
            <person name="Lim A.Y.H."/>
            <person name="Abisheganaden J."/>
            <person name="Low T.B."/>
            <person name="Oliver B.G."/>
            <person name="Tan N.S."/>
            <person name="Fang M."/>
            <person name="Chalmers J.D."/>
            <person name="Chotirmall S.H."/>
        </authorList>
    </citation>
    <scope>NUCLEOTIDE SEQUENCE</scope>
    <source>
        <strain evidence="2">CG0073</strain>
    </source>
</reference>
<evidence type="ECO:0000313" key="3">
    <source>
        <dbReference type="Proteomes" id="UP001057336"/>
    </source>
</evidence>
<organism evidence="2 3">
    <name type="scientific">Neisseria subflava</name>
    <dbReference type="NCBI Taxonomy" id="28449"/>
    <lineage>
        <taxon>Bacteria</taxon>
        <taxon>Pseudomonadati</taxon>
        <taxon>Pseudomonadota</taxon>
        <taxon>Betaproteobacteria</taxon>
        <taxon>Neisseriales</taxon>
        <taxon>Neisseriaceae</taxon>
        <taxon>Neisseria</taxon>
    </lineage>
</organism>
<protein>
    <recommendedName>
        <fullName evidence="4">Secreted protein</fullName>
    </recommendedName>
</protein>
<dbReference type="EMBL" id="CP073118">
    <property type="protein sequence ID" value="UTG76251.1"/>
    <property type="molecule type" value="Genomic_DNA"/>
</dbReference>
<proteinExistence type="predicted"/>
<evidence type="ECO:0000256" key="1">
    <source>
        <dbReference type="SAM" id="SignalP"/>
    </source>
</evidence>
<keyword evidence="1" id="KW-0732">Signal</keyword>
<accession>A0A9X9N7H5</accession>